<keyword evidence="5 10" id="KW-0548">Nucleotidyltransferase</keyword>
<dbReference type="PANTHER" id="PTHR32294:SF0">
    <property type="entry name" value="DNA POLYMERASE III SUBUNIT ALPHA"/>
    <property type="match status" value="1"/>
</dbReference>
<dbReference type="AlphaFoldDB" id="A0A160VGM9"/>
<gene>
    <name evidence="10" type="ORF">MGWOODY_Mmi2477</name>
</gene>
<evidence type="ECO:0000256" key="6">
    <source>
        <dbReference type="ARBA" id="ARBA00022705"/>
    </source>
</evidence>
<dbReference type="InterPro" id="IPR004365">
    <property type="entry name" value="NA-bd_OB_tRNA"/>
</dbReference>
<dbReference type="EC" id="2.7.7.7" evidence="2"/>
<dbReference type="NCBIfam" id="NF004226">
    <property type="entry name" value="PRK05673.1"/>
    <property type="match status" value="1"/>
</dbReference>
<dbReference type="Pfam" id="PF02811">
    <property type="entry name" value="PHP"/>
    <property type="match status" value="1"/>
</dbReference>
<dbReference type="InterPro" id="IPR016195">
    <property type="entry name" value="Pol/histidinol_Pase-like"/>
</dbReference>
<keyword evidence="4 10" id="KW-0808">Transferase</keyword>
<name>A0A160VGM9_9ZZZZ</name>
<sequence length="1143" mass="129616">MPAEFVHLHNHSDYSLLDGAQTVQTLVNTIDDLQMDAVALTEHGNMFSAVSFYNNANKTGIKPIVGSEVYVAVNNRFDKKPRAEGGWGNNHLILLAQNYTGYKNLMKLITMGYLEGFYYRPRIDKDILREFSDGLICMSACLKGEVPEKLVNNDWDGAKETALEYAEIFPDRYFLEVQNHGIDQEQVNIKKTKKLASELGLPLVATNDAHYAKHDHWEAHDIHICLGTGKERDDPNRLRYATPEFYFKSQDDMYKLFKDVPNAMENTRSIADSIDLSIPTGSYHLPKFPLPANGTMSDPDEYLRSICKKGVIERYNDITPDIKQRMDHELDVIKAMGFSGYFLITQDFVKYARDNNIPVGPGRGSAAGSVVSYALGITDIDPMKHNLLFERFLNPDRVSMPDIDIDFCIERRGEVIDYIKKRYGENSVTQIITFGKMKARQVVRDVGRVMGYSFGDVDRVAKAIPNELNITLDAALNKSPDLQTMANGEFKELVDYSKVLEGMNRHASIHAAGVVITPSDLTDYMPLYKSSQGDITSQYDMKSLENLGLLKMDFLGLRNLTVIDHTIKLLQQKDVIIKIEKIPMDDAKVYKLFAKGLTIGVFQFESSGMREFLKKLKPTHFEDLIAMNALYRPGPMKNIDNFINRRSGKKKIEYVSPALKPILDETYGIIVYQEQVMQIANEIANFTLAQADILRRAIGKKNTELMEALKVKFINGASSKNMTKNQATNIYGLIEKFAQYGFNKSHSTAYTYIAYQTAWLKTYYPAEFMAANLTSEMTNIDRVVILINECRKLKIDVLPPDINVSNIHFQPIDDTSISFGMNAIKNVGAKALEFIIAAREKDGPFNSLFDFTSRVDLQAVNKKVLESLIVSGSMDHLEGSRAEKVSTIEIAIRYGQNIQSDRDKNQVDLFDDSASGSGVSMIPNLQEVRPWSDGEALANEKEVLGLYLTGHPLLEYADDLEDFSNHDFTESIQDRNLDTVRIGGAIQNYKLHFDRKNKQMAFFTLECLGGHAEILVFSNTFTKYKELLSEDKIVFVSGKPTDNADFSDLKLVADEIVPLEKVRDYYAKRVNLHLELEKILPQSIEDLHSLSKQYPGTCNLMFHYDDENHRKKRILSHNTRVSSSREFLTKLRDVYGKSNVWVE</sequence>
<dbReference type="SUPFAM" id="SSF89550">
    <property type="entry name" value="PHP domain-like"/>
    <property type="match status" value="1"/>
</dbReference>
<dbReference type="CDD" id="cd12113">
    <property type="entry name" value="PHP_PolIIIA_DnaE3"/>
    <property type="match status" value="1"/>
</dbReference>
<evidence type="ECO:0000256" key="3">
    <source>
        <dbReference type="ARBA" id="ARBA00019114"/>
    </source>
</evidence>
<dbReference type="InterPro" id="IPR004805">
    <property type="entry name" value="DnaE2/DnaE/PolC"/>
</dbReference>
<dbReference type="Pfam" id="PF07733">
    <property type="entry name" value="DNA_pol3_alpha"/>
    <property type="match status" value="1"/>
</dbReference>
<dbReference type="NCBIfam" id="TIGR00594">
    <property type="entry name" value="polc"/>
    <property type="match status" value="1"/>
</dbReference>
<organism evidence="10">
    <name type="scientific">hydrothermal vent metagenome</name>
    <dbReference type="NCBI Taxonomy" id="652676"/>
    <lineage>
        <taxon>unclassified sequences</taxon>
        <taxon>metagenomes</taxon>
        <taxon>ecological metagenomes</taxon>
    </lineage>
</organism>
<evidence type="ECO:0000256" key="5">
    <source>
        <dbReference type="ARBA" id="ARBA00022695"/>
    </source>
</evidence>
<dbReference type="GO" id="GO:0003676">
    <property type="term" value="F:nucleic acid binding"/>
    <property type="evidence" value="ECO:0007669"/>
    <property type="project" value="InterPro"/>
</dbReference>
<evidence type="ECO:0000259" key="9">
    <source>
        <dbReference type="SMART" id="SM00481"/>
    </source>
</evidence>
<keyword evidence="6" id="KW-0235">DNA replication</keyword>
<dbReference type="Gene3D" id="1.10.150.870">
    <property type="match status" value="1"/>
</dbReference>
<dbReference type="PANTHER" id="PTHR32294">
    <property type="entry name" value="DNA POLYMERASE III SUBUNIT ALPHA"/>
    <property type="match status" value="1"/>
</dbReference>
<accession>A0A160VGM9</accession>
<evidence type="ECO:0000256" key="2">
    <source>
        <dbReference type="ARBA" id="ARBA00012417"/>
    </source>
</evidence>
<feature type="domain" description="Polymerase/histidinol phosphatase N-terminal" evidence="9">
    <location>
        <begin position="6"/>
        <end position="73"/>
    </location>
</feature>
<dbReference type="InterPro" id="IPR004013">
    <property type="entry name" value="PHP_dom"/>
</dbReference>
<comment type="subcellular location">
    <subcellularLocation>
        <location evidence="1">Cytoplasm</location>
    </subcellularLocation>
</comment>
<proteinExistence type="predicted"/>
<evidence type="ECO:0000256" key="8">
    <source>
        <dbReference type="ARBA" id="ARBA00049244"/>
    </source>
</evidence>
<dbReference type="InterPro" id="IPR003141">
    <property type="entry name" value="Pol/His_phosphatase_N"/>
</dbReference>
<evidence type="ECO:0000313" key="10">
    <source>
        <dbReference type="EMBL" id="CUV09189.1"/>
    </source>
</evidence>
<dbReference type="NCBIfam" id="NF005298">
    <property type="entry name" value="PRK06826.1"/>
    <property type="match status" value="1"/>
</dbReference>
<comment type="catalytic activity">
    <reaction evidence="8">
        <text>DNA(n) + a 2'-deoxyribonucleoside 5'-triphosphate = DNA(n+1) + diphosphate</text>
        <dbReference type="Rhea" id="RHEA:22508"/>
        <dbReference type="Rhea" id="RHEA-COMP:17339"/>
        <dbReference type="Rhea" id="RHEA-COMP:17340"/>
        <dbReference type="ChEBI" id="CHEBI:33019"/>
        <dbReference type="ChEBI" id="CHEBI:61560"/>
        <dbReference type="ChEBI" id="CHEBI:173112"/>
        <dbReference type="EC" id="2.7.7.7"/>
    </reaction>
</comment>
<dbReference type="InterPro" id="IPR041931">
    <property type="entry name" value="DNA_pol3_alpha_thumb_dom"/>
</dbReference>
<dbReference type="GO" id="GO:0003887">
    <property type="term" value="F:DNA-directed DNA polymerase activity"/>
    <property type="evidence" value="ECO:0007669"/>
    <property type="project" value="UniProtKB-KW"/>
</dbReference>
<evidence type="ECO:0000256" key="1">
    <source>
        <dbReference type="ARBA" id="ARBA00004496"/>
    </source>
</evidence>
<protein>
    <recommendedName>
        <fullName evidence="3">DNA polymerase III subunit alpha</fullName>
        <ecNumber evidence="2">2.7.7.7</ecNumber>
    </recommendedName>
</protein>
<dbReference type="Pfam" id="PF01336">
    <property type="entry name" value="tRNA_anti-codon"/>
    <property type="match status" value="1"/>
</dbReference>
<dbReference type="EMBL" id="FAXC01000195">
    <property type="protein sequence ID" value="CUV09189.1"/>
    <property type="molecule type" value="Genomic_DNA"/>
</dbReference>
<dbReference type="InterPro" id="IPR029460">
    <property type="entry name" value="DNAPol_HHH"/>
</dbReference>
<dbReference type="SMART" id="SM00481">
    <property type="entry name" value="POLIIIAc"/>
    <property type="match status" value="1"/>
</dbReference>
<dbReference type="GO" id="GO:0005737">
    <property type="term" value="C:cytoplasm"/>
    <property type="evidence" value="ECO:0007669"/>
    <property type="project" value="UniProtKB-SubCell"/>
</dbReference>
<evidence type="ECO:0000256" key="7">
    <source>
        <dbReference type="ARBA" id="ARBA00022932"/>
    </source>
</evidence>
<reference evidence="10" key="1">
    <citation type="submission" date="2015-10" db="EMBL/GenBank/DDBJ databases">
        <authorList>
            <person name="Gilbert D.G."/>
        </authorList>
    </citation>
    <scope>NUCLEOTIDE SEQUENCE</scope>
</reference>
<dbReference type="CDD" id="cd04485">
    <property type="entry name" value="DnaE_OBF"/>
    <property type="match status" value="1"/>
</dbReference>
<evidence type="ECO:0000256" key="4">
    <source>
        <dbReference type="ARBA" id="ARBA00022679"/>
    </source>
</evidence>
<dbReference type="InterPro" id="IPR040982">
    <property type="entry name" value="DNA_pol3_finger"/>
</dbReference>
<dbReference type="InterPro" id="IPR011708">
    <property type="entry name" value="DNA_pol3_alpha_NTPase_dom"/>
</dbReference>
<dbReference type="Pfam" id="PF14579">
    <property type="entry name" value="HHH_6"/>
    <property type="match status" value="1"/>
</dbReference>
<keyword evidence="7" id="KW-0239">DNA-directed DNA polymerase</keyword>
<dbReference type="Pfam" id="PF17657">
    <property type="entry name" value="DNA_pol3_finger"/>
    <property type="match status" value="1"/>
</dbReference>
<dbReference type="GO" id="GO:0008408">
    <property type="term" value="F:3'-5' exonuclease activity"/>
    <property type="evidence" value="ECO:0007669"/>
    <property type="project" value="InterPro"/>
</dbReference>
<dbReference type="GO" id="GO:0006260">
    <property type="term" value="P:DNA replication"/>
    <property type="evidence" value="ECO:0007669"/>
    <property type="project" value="UniProtKB-KW"/>
</dbReference>
<dbReference type="Gene3D" id="1.10.10.1600">
    <property type="entry name" value="Bacterial DNA polymerase III alpha subunit, thumb domain"/>
    <property type="match status" value="1"/>
</dbReference>
<dbReference type="Gene3D" id="3.20.20.140">
    <property type="entry name" value="Metal-dependent hydrolases"/>
    <property type="match status" value="1"/>
</dbReference>